<dbReference type="InterPro" id="IPR000847">
    <property type="entry name" value="LysR_HTH_N"/>
</dbReference>
<keyword evidence="3" id="KW-0238">DNA-binding</keyword>
<dbReference type="RefSeq" id="WP_136963357.1">
    <property type="nucleotide sequence ID" value="NZ_CP039690.1"/>
</dbReference>
<dbReference type="AlphaFoldDB" id="A0A4D7BAY8"/>
<dbReference type="PANTHER" id="PTHR30537">
    <property type="entry name" value="HTH-TYPE TRANSCRIPTIONAL REGULATOR"/>
    <property type="match status" value="1"/>
</dbReference>
<dbReference type="OrthoDB" id="9787460at2"/>
<name>A0A4D7BAY8_9HYPH</name>
<evidence type="ECO:0000313" key="6">
    <source>
        <dbReference type="EMBL" id="QCI67935.1"/>
    </source>
</evidence>
<dbReference type="GO" id="GO:0006351">
    <property type="term" value="P:DNA-templated transcription"/>
    <property type="evidence" value="ECO:0007669"/>
    <property type="project" value="TreeGrafter"/>
</dbReference>
<dbReference type="SUPFAM" id="SSF46785">
    <property type="entry name" value="Winged helix' DNA-binding domain"/>
    <property type="match status" value="1"/>
</dbReference>
<dbReference type="SUPFAM" id="SSF53850">
    <property type="entry name" value="Periplasmic binding protein-like II"/>
    <property type="match status" value="1"/>
</dbReference>
<dbReference type="InterPro" id="IPR005119">
    <property type="entry name" value="LysR_subst-bd"/>
</dbReference>
<dbReference type="GO" id="GO:0003700">
    <property type="term" value="F:DNA-binding transcription factor activity"/>
    <property type="evidence" value="ECO:0007669"/>
    <property type="project" value="InterPro"/>
</dbReference>
<dbReference type="InterPro" id="IPR058163">
    <property type="entry name" value="LysR-type_TF_proteobact-type"/>
</dbReference>
<sequence>MSVCDYKLSIIASGIRKNGQAMNWDDLSVVLAISREGTLSGAARRLGVTHSTVFRRLGTMEEQIGARLFERFRDGYVPTPAGETAAQAAARVEDEVLTLERKLSGQDLRPSGVVRITTTDTLGTILMRHLPAMRAVHPEIQVEVAISNVMANLTRREAEIAIRPTAEPPEILVGRRVADIAHAIYGSRAYLSRHADKDLSAHDWIALDDALASTVIGRWIHQNLRAAHITCRVDALPALRDAALAGLGLALLPCYLGDPAPGLRRLTPKTMAEPRSALWLLTHEDLRRTARIRATLDFLAKAFASERPLFEGRRANASLSRDRGQLKAT</sequence>
<evidence type="ECO:0000256" key="4">
    <source>
        <dbReference type="ARBA" id="ARBA00023163"/>
    </source>
</evidence>
<keyword evidence="4" id="KW-0804">Transcription</keyword>
<protein>
    <submittedName>
        <fullName evidence="6">LysR family transcriptional regulator</fullName>
    </submittedName>
</protein>
<dbReference type="Pfam" id="PF00126">
    <property type="entry name" value="HTH_1"/>
    <property type="match status" value="1"/>
</dbReference>
<evidence type="ECO:0000313" key="7">
    <source>
        <dbReference type="Proteomes" id="UP000298781"/>
    </source>
</evidence>
<dbReference type="Gene3D" id="3.40.190.290">
    <property type="match status" value="1"/>
</dbReference>
<evidence type="ECO:0000259" key="5">
    <source>
        <dbReference type="PROSITE" id="PS50931"/>
    </source>
</evidence>
<dbReference type="Pfam" id="PF03466">
    <property type="entry name" value="LysR_substrate"/>
    <property type="match status" value="1"/>
</dbReference>
<organism evidence="6 7">
    <name type="scientific">Phreatobacter stygius</name>
    <dbReference type="NCBI Taxonomy" id="1940610"/>
    <lineage>
        <taxon>Bacteria</taxon>
        <taxon>Pseudomonadati</taxon>
        <taxon>Pseudomonadota</taxon>
        <taxon>Alphaproteobacteria</taxon>
        <taxon>Hyphomicrobiales</taxon>
        <taxon>Phreatobacteraceae</taxon>
        <taxon>Phreatobacter</taxon>
    </lineage>
</organism>
<dbReference type="PROSITE" id="PS50931">
    <property type="entry name" value="HTH_LYSR"/>
    <property type="match status" value="1"/>
</dbReference>
<proteinExistence type="inferred from homology"/>
<feature type="domain" description="HTH lysR-type" evidence="5">
    <location>
        <begin position="22"/>
        <end position="79"/>
    </location>
</feature>
<dbReference type="Proteomes" id="UP000298781">
    <property type="component" value="Chromosome"/>
</dbReference>
<dbReference type="PANTHER" id="PTHR30537:SF3">
    <property type="entry name" value="TRANSCRIPTIONAL REGULATORY PROTEIN"/>
    <property type="match status" value="1"/>
</dbReference>
<evidence type="ECO:0000256" key="1">
    <source>
        <dbReference type="ARBA" id="ARBA00009437"/>
    </source>
</evidence>
<evidence type="ECO:0000256" key="2">
    <source>
        <dbReference type="ARBA" id="ARBA00023015"/>
    </source>
</evidence>
<gene>
    <name evidence="6" type="ORF">E8M01_29115</name>
</gene>
<dbReference type="EMBL" id="CP039690">
    <property type="protein sequence ID" value="QCI67935.1"/>
    <property type="molecule type" value="Genomic_DNA"/>
</dbReference>
<keyword evidence="2" id="KW-0805">Transcription regulation</keyword>
<dbReference type="GO" id="GO:0043565">
    <property type="term" value="F:sequence-specific DNA binding"/>
    <property type="evidence" value="ECO:0007669"/>
    <property type="project" value="TreeGrafter"/>
</dbReference>
<comment type="similarity">
    <text evidence="1">Belongs to the LysR transcriptional regulatory family.</text>
</comment>
<dbReference type="KEGG" id="pstg:E8M01_29115"/>
<dbReference type="InterPro" id="IPR036390">
    <property type="entry name" value="WH_DNA-bd_sf"/>
</dbReference>
<evidence type="ECO:0000256" key="3">
    <source>
        <dbReference type="ARBA" id="ARBA00023125"/>
    </source>
</evidence>
<keyword evidence="7" id="KW-1185">Reference proteome</keyword>
<dbReference type="InterPro" id="IPR036388">
    <property type="entry name" value="WH-like_DNA-bd_sf"/>
</dbReference>
<accession>A0A4D7BAY8</accession>
<reference evidence="6 7" key="1">
    <citation type="submission" date="2019-04" db="EMBL/GenBank/DDBJ databases">
        <title>Phreatobacter aquaticus sp. nov.</title>
        <authorList>
            <person name="Choi A."/>
        </authorList>
    </citation>
    <scope>NUCLEOTIDE SEQUENCE [LARGE SCALE GENOMIC DNA]</scope>
    <source>
        <strain evidence="6 7">KCTC 52518</strain>
    </source>
</reference>
<dbReference type="Gene3D" id="1.10.10.10">
    <property type="entry name" value="Winged helix-like DNA-binding domain superfamily/Winged helix DNA-binding domain"/>
    <property type="match status" value="1"/>
</dbReference>